<dbReference type="EMBL" id="HACA01007991">
    <property type="protein sequence ID" value="CDW25352.1"/>
    <property type="molecule type" value="Transcribed_RNA"/>
</dbReference>
<evidence type="ECO:0000313" key="1">
    <source>
        <dbReference type="EMBL" id="CDW25352.1"/>
    </source>
</evidence>
<reference evidence="1" key="1">
    <citation type="submission" date="2014-05" db="EMBL/GenBank/DDBJ databases">
        <authorList>
            <person name="Chronopoulou M."/>
        </authorList>
    </citation>
    <scope>NUCLEOTIDE SEQUENCE</scope>
    <source>
        <tissue evidence="1">Whole organism</tissue>
    </source>
</reference>
<organism evidence="1">
    <name type="scientific">Lepeophtheirus salmonis</name>
    <name type="common">Salmon louse</name>
    <name type="synonym">Caligus salmonis</name>
    <dbReference type="NCBI Taxonomy" id="72036"/>
    <lineage>
        <taxon>Eukaryota</taxon>
        <taxon>Metazoa</taxon>
        <taxon>Ecdysozoa</taxon>
        <taxon>Arthropoda</taxon>
        <taxon>Crustacea</taxon>
        <taxon>Multicrustacea</taxon>
        <taxon>Hexanauplia</taxon>
        <taxon>Copepoda</taxon>
        <taxon>Siphonostomatoida</taxon>
        <taxon>Caligidae</taxon>
        <taxon>Lepeophtheirus</taxon>
    </lineage>
</organism>
<feature type="non-terminal residue" evidence="1">
    <location>
        <position position="1"/>
    </location>
</feature>
<sequence length="30" mass="3456">KEGGKQKTFLIVIYTTNFYSVLCLHINTHS</sequence>
<protein>
    <submittedName>
        <fullName evidence="1">Uncharacterized protein</fullName>
    </submittedName>
</protein>
<dbReference type="AlphaFoldDB" id="A0A0K2TIC0"/>
<proteinExistence type="predicted"/>
<name>A0A0K2TIC0_LEPSM</name>
<accession>A0A0K2TIC0</accession>
<feature type="non-terminal residue" evidence="1">
    <location>
        <position position="30"/>
    </location>
</feature>